<dbReference type="EMBL" id="CAJNYT010005318">
    <property type="protein sequence ID" value="CAF3729088.1"/>
    <property type="molecule type" value="Genomic_DNA"/>
</dbReference>
<comment type="caution">
    <text evidence="2">The sequence shown here is derived from an EMBL/GenBank/DDBJ whole genome shotgun (WGS) entry which is preliminary data.</text>
</comment>
<feature type="region of interest" description="Disordered" evidence="1">
    <location>
        <begin position="79"/>
        <end position="110"/>
    </location>
</feature>
<feature type="compositionally biased region" description="Low complexity" evidence="1">
    <location>
        <begin position="24"/>
        <end position="36"/>
    </location>
</feature>
<feature type="compositionally biased region" description="Acidic residues" evidence="1">
    <location>
        <begin position="947"/>
        <end position="991"/>
    </location>
</feature>
<sequence length="1365" mass="158353">MPKKKVSGKQMPVRKRSKASTDTVVESQSVESSVQLEESSKVTNLLAVNLGDGNEIQLVTAVEGSEKEKAVLAEVRNEFSSEDTASGENQGLFSSLVSDGNTSENNPIPCDATNGQKRFLDANENAKFLYAPNYVSYTDYMVLKNQYDGLESRVIKLENERMHFIVHLNMNFDFEEAINYTQMKYQSKLEKNYETKRKKRRTQYEIPTDDIISSRVSNESPDIVSIFTDMDTKLKLMTNTTSSDLSQDYFENNNVHQSDISDFDEIESDDITDMTIISSPFHNSDISKDSTTSIDSLLHQYTNITTEEFCSKLLNLLRDSHTCKLHSNRLLSFIKSVVPIPNDVPKNINKVLEALQIEDYVYKHYMLCTICNNNMLLSDKFCSKCLTSDKHCFSVVYDMDVESSIKKNYNRLKIDIDEYRLQLNTMNDKYRTNDIGFNNIYQKLVADNTNKSFITFLLHLDGIAISKSSNMKMWLFSGSIIELRPELRCRRYNMVLFSFWFSYKEPDAQIWLKDCINLIKFIKVKGISIDNNERIDIKFLSVTGDSPALKNILNFKGHGGYYWCNFCYIRGLHIDKKRQYFYENKVILRDCAKYYKQTEKAEKTKQSCFGHKGHSILQDILDTRLPEAILIDYQHATLLRHTKTILKIIYNQLRPVYRRQLDVKIKGQPFPHFFNRKFKCFKDFSFIKAIELKNLLFYGFLPLSIEFVNLEQLSHFALYICSMRLYHSEPPMFGEETPTLANQLFIRYYKDHRNFYSGIQNYVLHLHYHYMQQYFNYGSMSHTGCFSQEDLIGHISSNTHGTTNYNDLIIYYYNIDFCMHNRIPQKKHEIISKPIGIMSPFCIDDYPIVLKHHDKIYIVYHKKMNRSPRRKTQPKKFTPTQPTTCPPENYLLRFKDNGELIVVKRSSLRSIFEDTVTIGTGVKRRFATIEVKGSYSQCNTIYEQMTCDDDNDNDIDNDNDNDIDNDNDNDNDNIAGDQEDDTNELEEDYSSSDENNQNEISTVPPKAAKRKSSTLTIDDNEEDFDGTVLSSQHGLSTKKKRRVLGNSSLNKDQISENEIHTTAQPSVLSSRVLYQTIDDMHASVLKKLEKKLERFSKSLDRIIPTSIAQNLDMYREKEEVFAPTVMHGLIDLLTTRARDIYDFARQTLKILYTPEELSSSILPPTRIHLSRPALDIQRFDKFHEAVRVKYRIAAAHYDDCYSKLIKHRMSDFLIDERKRQAQPQHPTTVKHFTNTSNTLRGTQEDTIVDKDSLMLKMKQLLGLDEKQLVEYHEKTSKATARCLIKFLYPNPEPNLTYSNVKKSVINSIISYTKLSNPYDTASDAEIRKSINNYFTSLPRKTKMKTLPITNQVSEESKKNDNVVSN</sequence>
<name>A0A818WPY4_9BILA</name>
<proteinExistence type="predicted"/>
<accession>A0A818WPY4</accession>
<feature type="region of interest" description="Disordered" evidence="1">
    <location>
        <begin position="947"/>
        <end position="1014"/>
    </location>
</feature>
<protein>
    <submittedName>
        <fullName evidence="2">Uncharacterized protein</fullName>
    </submittedName>
</protein>
<evidence type="ECO:0000256" key="1">
    <source>
        <dbReference type="SAM" id="MobiDB-lite"/>
    </source>
</evidence>
<organism evidence="2 3">
    <name type="scientific">Rotaria socialis</name>
    <dbReference type="NCBI Taxonomy" id="392032"/>
    <lineage>
        <taxon>Eukaryota</taxon>
        <taxon>Metazoa</taxon>
        <taxon>Spiralia</taxon>
        <taxon>Gnathifera</taxon>
        <taxon>Rotifera</taxon>
        <taxon>Eurotatoria</taxon>
        <taxon>Bdelloidea</taxon>
        <taxon>Philodinida</taxon>
        <taxon>Philodinidae</taxon>
        <taxon>Rotaria</taxon>
    </lineage>
</organism>
<feature type="compositionally biased region" description="Basic residues" evidence="1">
    <location>
        <begin position="1"/>
        <end position="18"/>
    </location>
</feature>
<feature type="compositionally biased region" description="Polar residues" evidence="1">
    <location>
        <begin position="82"/>
        <end position="106"/>
    </location>
</feature>
<reference evidence="2" key="1">
    <citation type="submission" date="2021-02" db="EMBL/GenBank/DDBJ databases">
        <authorList>
            <person name="Nowell W R."/>
        </authorList>
    </citation>
    <scope>NUCLEOTIDE SEQUENCE</scope>
</reference>
<feature type="compositionally biased region" description="Polar residues" evidence="1">
    <location>
        <begin position="992"/>
        <end position="1001"/>
    </location>
</feature>
<gene>
    <name evidence="2" type="ORF">GRG538_LOCUS30147</name>
</gene>
<dbReference type="Proteomes" id="UP000663872">
    <property type="component" value="Unassembled WGS sequence"/>
</dbReference>
<evidence type="ECO:0000313" key="2">
    <source>
        <dbReference type="EMBL" id="CAF3729088.1"/>
    </source>
</evidence>
<evidence type="ECO:0000313" key="3">
    <source>
        <dbReference type="Proteomes" id="UP000663872"/>
    </source>
</evidence>
<feature type="region of interest" description="Disordered" evidence="1">
    <location>
        <begin position="1"/>
        <end position="36"/>
    </location>
</feature>